<proteinExistence type="predicted"/>
<gene>
    <name evidence="2" type="ORF">NLS_LOCUS2588</name>
</gene>
<protein>
    <submittedName>
        <fullName evidence="2">Uncharacterized protein</fullName>
    </submittedName>
</protein>
<evidence type="ECO:0000313" key="3">
    <source>
        <dbReference type="Proteomes" id="UP000277928"/>
    </source>
</evidence>
<evidence type="ECO:0000256" key="1">
    <source>
        <dbReference type="SAM" id="MobiDB-lite"/>
    </source>
</evidence>
<name>A0A3P6T4S7_LITSI</name>
<organism evidence="2 3">
    <name type="scientific">Litomosoides sigmodontis</name>
    <name type="common">Filarial nematode worm</name>
    <dbReference type="NCBI Taxonomy" id="42156"/>
    <lineage>
        <taxon>Eukaryota</taxon>
        <taxon>Metazoa</taxon>
        <taxon>Ecdysozoa</taxon>
        <taxon>Nematoda</taxon>
        <taxon>Chromadorea</taxon>
        <taxon>Rhabditida</taxon>
        <taxon>Spirurina</taxon>
        <taxon>Spiruromorpha</taxon>
        <taxon>Filarioidea</taxon>
        <taxon>Onchocercidae</taxon>
        <taxon>Litomosoides</taxon>
    </lineage>
</organism>
<accession>A0A3P6T4S7</accession>
<dbReference type="EMBL" id="UYRX01000120">
    <property type="protein sequence ID" value="VDK74700.1"/>
    <property type="molecule type" value="Genomic_DNA"/>
</dbReference>
<keyword evidence="3" id="KW-1185">Reference proteome</keyword>
<evidence type="ECO:0000313" key="2">
    <source>
        <dbReference type="EMBL" id="VDK74700.1"/>
    </source>
</evidence>
<feature type="region of interest" description="Disordered" evidence="1">
    <location>
        <begin position="51"/>
        <end position="93"/>
    </location>
</feature>
<reference evidence="2 3" key="1">
    <citation type="submission" date="2018-08" db="EMBL/GenBank/DDBJ databases">
        <authorList>
            <person name="Laetsch R D."/>
            <person name="Stevens L."/>
            <person name="Kumar S."/>
            <person name="Blaxter L. M."/>
        </authorList>
    </citation>
    <scope>NUCLEOTIDE SEQUENCE [LARGE SCALE GENOMIC DNA]</scope>
</reference>
<feature type="compositionally biased region" description="Basic and acidic residues" evidence="1">
    <location>
        <begin position="51"/>
        <end position="86"/>
    </location>
</feature>
<feature type="region of interest" description="Disordered" evidence="1">
    <location>
        <begin position="1"/>
        <end position="31"/>
    </location>
</feature>
<feature type="compositionally biased region" description="Basic and acidic residues" evidence="1">
    <location>
        <begin position="1"/>
        <end position="21"/>
    </location>
</feature>
<dbReference type="Proteomes" id="UP000277928">
    <property type="component" value="Unassembled WGS sequence"/>
</dbReference>
<dbReference type="AlphaFoldDB" id="A0A3P6T4S7"/>
<sequence length="93" mass="10592">MDASVEKSDGRESLFHEEISHPSRARSSQPQEFWRKLSNAVLEGNLLKKEAANTKESKNVGQKHFLDNSQKDDEIGRKSSTEETIKPLHTTRN</sequence>